<keyword evidence="1" id="KW-0805">Transcription regulation</keyword>
<evidence type="ECO:0000313" key="4">
    <source>
        <dbReference type="EMBL" id="KAK3201294.1"/>
    </source>
</evidence>
<dbReference type="EMBL" id="WVTA01000016">
    <property type="protein sequence ID" value="KAK3201294.1"/>
    <property type="molecule type" value="Genomic_DNA"/>
</dbReference>
<keyword evidence="5" id="KW-1185">Reference proteome</keyword>
<protein>
    <recommendedName>
        <fullName evidence="6">Transcription factor domain-containing protein</fullName>
    </recommendedName>
</protein>
<evidence type="ECO:0000256" key="3">
    <source>
        <dbReference type="ARBA" id="ARBA00023242"/>
    </source>
</evidence>
<dbReference type="PANTHER" id="PTHR47840">
    <property type="entry name" value="ZN(II)2CYS6 TRANSCRIPTION FACTOR (EUROFUNG)-RELATED"/>
    <property type="match status" value="1"/>
</dbReference>
<evidence type="ECO:0008006" key="6">
    <source>
        <dbReference type="Google" id="ProtNLM"/>
    </source>
</evidence>
<organism evidence="4 5">
    <name type="scientific">Pseudopithomyces chartarum</name>
    <dbReference type="NCBI Taxonomy" id="1892770"/>
    <lineage>
        <taxon>Eukaryota</taxon>
        <taxon>Fungi</taxon>
        <taxon>Dikarya</taxon>
        <taxon>Ascomycota</taxon>
        <taxon>Pezizomycotina</taxon>
        <taxon>Dothideomycetes</taxon>
        <taxon>Pleosporomycetidae</taxon>
        <taxon>Pleosporales</taxon>
        <taxon>Massarineae</taxon>
        <taxon>Didymosphaeriaceae</taxon>
        <taxon>Pseudopithomyces</taxon>
    </lineage>
</organism>
<comment type="caution">
    <text evidence="4">The sequence shown here is derived from an EMBL/GenBank/DDBJ whole genome shotgun (WGS) entry which is preliminary data.</text>
</comment>
<sequence length="457" mass="51843">MAELPTASVHPVLLAQKMLMLACLTQFTPQEKSFDGWWSDRVEHMAAAAIDVIAKEELCHNAEGLECLMLEATYHANSGSMRRAFATVRRAMALGQLLGIYRGHQVSIVQLDKNNSPFNPTYMWSQVVMADRLFSLVLALPQGYSSAQNAHAVTNILGDDPEEQLERQHSEIASWILDRNERGFDDRLATQNIDQALESATSLLPSTWWLPANLLRINSRRDMFLSATRLVHHIHHFNLINQTHLPYIHRPGVLFAYNKLTCATASREILQRYLALQDSSVVAHTSHIIEFFSLIAAMTLVLVHLERLWQDDSQELSVLAHTRSGDRAMIEKTITHMARLPTCKGPQILQHLLEVEEEAFRTRSVGSGTIVKGFTDQDPFFELKIPYFGRLRLNSMKICFKRQAEIDEISVSVKNNSYGPHMENFSGLDDLNFDLRAFINDVETFEEGLEPDLTFLA</sequence>
<dbReference type="PANTHER" id="PTHR47840:SF1">
    <property type="entry name" value="ZN(II)2CYS6 TRANSCRIPTION FACTOR (EUROFUNG)"/>
    <property type="match status" value="1"/>
</dbReference>
<accession>A0AAN6LMZ4</accession>
<gene>
    <name evidence="4" type="ORF">GRF29_185g502422</name>
</gene>
<evidence type="ECO:0000256" key="1">
    <source>
        <dbReference type="ARBA" id="ARBA00023015"/>
    </source>
</evidence>
<proteinExistence type="predicted"/>
<dbReference type="AlphaFoldDB" id="A0AAN6LMZ4"/>
<evidence type="ECO:0000256" key="2">
    <source>
        <dbReference type="ARBA" id="ARBA00023163"/>
    </source>
</evidence>
<evidence type="ECO:0000313" key="5">
    <source>
        <dbReference type="Proteomes" id="UP001280581"/>
    </source>
</evidence>
<keyword evidence="2" id="KW-0804">Transcription</keyword>
<dbReference type="Proteomes" id="UP001280581">
    <property type="component" value="Unassembled WGS sequence"/>
</dbReference>
<keyword evidence="3" id="KW-0539">Nucleus</keyword>
<name>A0AAN6LMZ4_9PLEO</name>
<dbReference type="CDD" id="cd12148">
    <property type="entry name" value="fungal_TF_MHR"/>
    <property type="match status" value="1"/>
</dbReference>
<reference evidence="4 5" key="1">
    <citation type="submission" date="2021-02" db="EMBL/GenBank/DDBJ databases">
        <title>Genome assembly of Pseudopithomyces chartarum.</title>
        <authorList>
            <person name="Jauregui R."/>
            <person name="Singh J."/>
            <person name="Voisey C."/>
        </authorList>
    </citation>
    <scope>NUCLEOTIDE SEQUENCE [LARGE SCALE GENOMIC DNA]</scope>
    <source>
        <strain evidence="4 5">AGR01</strain>
    </source>
</reference>